<dbReference type="InterPro" id="IPR039261">
    <property type="entry name" value="FNR_nucleotide-bd"/>
</dbReference>
<reference evidence="2 3" key="1">
    <citation type="journal article" date="2014" name="Int. J. Syst. Evol. Microbiol.">
        <title>Complete genome sequence of Corynebacterium casei LMG S-19264T (=DSM 44701T), isolated from a smear-ripened cheese.</title>
        <authorList>
            <consortium name="US DOE Joint Genome Institute (JGI-PGF)"/>
            <person name="Walter F."/>
            <person name="Albersmeier A."/>
            <person name="Kalinowski J."/>
            <person name="Ruckert C."/>
        </authorList>
    </citation>
    <scope>NUCLEOTIDE SEQUENCE [LARGE SCALE GENOMIC DNA]</scope>
    <source>
        <strain evidence="2 3">NBRC 112289</strain>
    </source>
</reference>
<evidence type="ECO:0000313" key="3">
    <source>
        <dbReference type="Proteomes" id="UP001157160"/>
    </source>
</evidence>
<dbReference type="RefSeq" id="WP_284232169.1">
    <property type="nucleotide sequence ID" value="NZ_BSUL01000001.1"/>
</dbReference>
<sequence length="274" mass="30060">MAKHHRPTKPTDPRVLTARLLRRTGVSPNLVRVTLGGEGLEHFTPLGYDQWFRMFLPRQGQDQLRLPSRTSNLWYAQYLTTPKAARPIVRNYTVRAFRRAGAEGGPELDIDFVLHDEHAGPAATWAAEAPIGSEAGILDQGLGFDPAHGAEHLVLVADESGLPAVLGVLASLPRDARVEAFIEIPGDEDDQPVELGAHMRVHWLPRADAHAKPGELALTALRAATLPEGRSYAFVVGEQSLPTGARRHLVNDRGWDKADVTFVGYWRHGAAYMG</sequence>
<dbReference type="InterPro" id="IPR007037">
    <property type="entry name" value="SIP_rossman_dom"/>
</dbReference>
<proteinExistence type="predicted"/>
<comment type="caution">
    <text evidence="2">The sequence shown here is derived from an EMBL/GenBank/DDBJ whole genome shotgun (WGS) entry which is preliminary data.</text>
</comment>
<dbReference type="InterPro" id="IPR017938">
    <property type="entry name" value="Riboflavin_synthase-like_b-brl"/>
</dbReference>
<accession>A0AA37XBG4</accession>
<dbReference type="PANTHER" id="PTHR30157">
    <property type="entry name" value="FERRIC REDUCTASE, NADPH-DEPENDENT"/>
    <property type="match status" value="1"/>
</dbReference>
<evidence type="ECO:0000259" key="1">
    <source>
        <dbReference type="PROSITE" id="PS51384"/>
    </source>
</evidence>
<dbReference type="InterPro" id="IPR017927">
    <property type="entry name" value="FAD-bd_FR_type"/>
</dbReference>
<organism evidence="2 3">
    <name type="scientific">Arenivirga flava</name>
    <dbReference type="NCBI Taxonomy" id="1930060"/>
    <lineage>
        <taxon>Bacteria</taxon>
        <taxon>Bacillati</taxon>
        <taxon>Actinomycetota</taxon>
        <taxon>Actinomycetes</taxon>
        <taxon>Micrococcales</taxon>
        <taxon>Microbacteriaceae</taxon>
        <taxon>Arenivirga</taxon>
    </lineage>
</organism>
<dbReference type="GO" id="GO:0016491">
    <property type="term" value="F:oxidoreductase activity"/>
    <property type="evidence" value="ECO:0007669"/>
    <property type="project" value="InterPro"/>
</dbReference>
<protein>
    <submittedName>
        <fullName evidence="2">Siderophore-interacting protein</fullName>
    </submittedName>
</protein>
<dbReference type="Gene3D" id="3.40.50.80">
    <property type="entry name" value="Nucleotide-binding domain of ferredoxin-NADP reductase (FNR) module"/>
    <property type="match status" value="1"/>
</dbReference>
<feature type="domain" description="FAD-binding FR-type" evidence="1">
    <location>
        <begin position="13"/>
        <end position="154"/>
    </location>
</feature>
<dbReference type="EMBL" id="BSUL01000001">
    <property type="protein sequence ID" value="GMA28723.1"/>
    <property type="molecule type" value="Genomic_DNA"/>
</dbReference>
<keyword evidence="3" id="KW-1185">Reference proteome</keyword>
<dbReference type="InterPro" id="IPR013113">
    <property type="entry name" value="SIP_FAD-bd"/>
</dbReference>
<dbReference type="PANTHER" id="PTHR30157:SF0">
    <property type="entry name" value="NADPH-DEPENDENT FERRIC-CHELATE REDUCTASE"/>
    <property type="match status" value="1"/>
</dbReference>
<dbReference type="SUPFAM" id="SSF63380">
    <property type="entry name" value="Riboflavin synthase domain-like"/>
    <property type="match status" value="1"/>
</dbReference>
<dbReference type="PROSITE" id="PS51384">
    <property type="entry name" value="FAD_FR"/>
    <property type="match status" value="1"/>
</dbReference>
<name>A0AA37XBG4_9MICO</name>
<evidence type="ECO:0000313" key="2">
    <source>
        <dbReference type="EMBL" id="GMA28723.1"/>
    </source>
</evidence>
<dbReference type="AlphaFoldDB" id="A0AA37XBG4"/>
<dbReference type="Proteomes" id="UP001157160">
    <property type="component" value="Unassembled WGS sequence"/>
</dbReference>
<dbReference type="Gene3D" id="2.40.30.10">
    <property type="entry name" value="Translation factors"/>
    <property type="match status" value="1"/>
</dbReference>
<dbReference type="InterPro" id="IPR039374">
    <property type="entry name" value="SIP_fam"/>
</dbReference>
<dbReference type="Pfam" id="PF04954">
    <property type="entry name" value="SIP"/>
    <property type="match status" value="1"/>
</dbReference>
<dbReference type="Pfam" id="PF08021">
    <property type="entry name" value="FAD_binding_9"/>
    <property type="match status" value="1"/>
</dbReference>
<dbReference type="CDD" id="cd06193">
    <property type="entry name" value="siderophore_interacting"/>
    <property type="match status" value="1"/>
</dbReference>
<gene>
    <name evidence="2" type="ORF">GCM10025874_19760</name>
</gene>